<protein>
    <submittedName>
        <fullName evidence="1">Uncharacterized protein</fullName>
    </submittedName>
</protein>
<comment type="caution">
    <text evidence="1">The sequence shown here is derived from an EMBL/GenBank/DDBJ whole genome shotgun (WGS) entry which is preliminary data.</text>
</comment>
<proteinExistence type="predicted"/>
<reference evidence="1 2" key="1">
    <citation type="submission" date="2023-03" db="EMBL/GenBank/DDBJ databases">
        <title>WGS of Methanotrichaceae archaeon Mx.</title>
        <authorList>
            <person name="Sorokin D.Y."/>
            <person name="Merkel A.Y."/>
        </authorList>
    </citation>
    <scope>NUCLEOTIDE SEQUENCE [LARGE SCALE GENOMIC DNA]</scope>
    <source>
        <strain evidence="1 2">Mx</strain>
    </source>
</reference>
<organism evidence="1 2">
    <name type="scientific">Candidatus Methanocrinis natronophilus</name>
    <dbReference type="NCBI Taxonomy" id="3033396"/>
    <lineage>
        <taxon>Archaea</taxon>
        <taxon>Methanobacteriati</taxon>
        <taxon>Methanobacteriota</taxon>
        <taxon>Stenosarchaea group</taxon>
        <taxon>Methanomicrobia</taxon>
        <taxon>Methanotrichales</taxon>
        <taxon>Methanotrichaceae</taxon>
        <taxon>Methanocrinis</taxon>
    </lineage>
</organism>
<evidence type="ECO:0000313" key="2">
    <source>
        <dbReference type="Proteomes" id="UP001220010"/>
    </source>
</evidence>
<sequence>MKDEIFLILLGALLVAPAPYAAPVVQDLGPYSVSFNLILQSGWTVQVKEPVEGRTPEGVGYVERIIRIDSDEGLAEIRVTAYGSPVPAGDGTTRALSRKVPWGIGTVGVETKERLVDRRAGSHTTFQQPRGGEVHQAAYWLDRYLAPGEYRGRTSCVISSSLPWQATKELFDTLHVEERREEAERPTTMETVIQGYYRVSFDLGDLDYTVIDGEAVAGEEEDGPGVMRRKITIDGGDKAASIMITGYSQPRLVNAETERLLAEALLQAGGYTKNNGSLWDIGGVSGVLGVGEDPNHQILYVAIFWPDQIQRAGGDLIGMTRCEVVSRYRWTETERLLSTLQVERSMEG</sequence>
<accession>A0ABT5X4F7</accession>
<gene>
    <name evidence="1" type="ORF">P0O15_00095</name>
</gene>
<dbReference type="Proteomes" id="UP001220010">
    <property type="component" value="Unassembled WGS sequence"/>
</dbReference>
<name>A0ABT5X4F7_9EURY</name>
<keyword evidence="2" id="KW-1185">Reference proteome</keyword>
<evidence type="ECO:0000313" key="1">
    <source>
        <dbReference type="EMBL" id="MDF0589582.1"/>
    </source>
</evidence>
<dbReference type="EMBL" id="JARFPK010000001">
    <property type="protein sequence ID" value="MDF0589582.1"/>
    <property type="molecule type" value="Genomic_DNA"/>
</dbReference>
<dbReference type="RefSeq" id="WP_316965344.1">
    <property type="nucleotide sequence ID" value="NZ_JARFPK010000001.1"/>
</dbReference>